<comment type="pathway">
    <text evidence="3">Cofactor biosynthesis; coenzyme A biosynthesis; CoA from (R)-pantothenate: step 5/5.</text>
</comment>
<comment type="subcellular location">
    <subcellularLocation>
        <location evidence="3">Cytoplasm</location>
    </subcellularLocation>
</comment>
<evidence type="ECO:0000256" key="1">
    <source>
        <dbReference type="ARBA" id="ARBA00022741"/>
    </source>
</evidence>
<gene>
    <name evidence="3" type="primary">coaE</name>
    <name evidence="5" type="ORF">J2S01_001017</name>
</gene>
<dbReference type="NCBIfam" id="TIGR00152">
    <property type="entry name" value="dephospho-CoA kinase"/>
    <property type="match status" value="1"/>
</dbReference>
<accession>A0ABT9Y636</accession>
<evidence type="ECO:0000256" key="2">
    <source>
        <dbReference type="ARBA" id="ARBA00022840"/>
    </source>
</evidence>
<sequence length="202" mass="23454">MYKIGLTGGIACGKSTVCSFLRQAGAAVIDTDQIAHSLSLPGEILWQAYVDHFGKIIINNDKSLNRRMIGNIVFADNKEKKWINDTSHPLIMNEVKRQMEELEGNKEKIAVIDVPLLFETGWDKFVDEKWVVYINKRVQIERLRRRNGYSFAEAKRRIKAQMPLKYKMERADQVIDTSHGIETNKKRVFRLWFSLLKRLENG</sequence>
<dbReference type="PANTHER" id="PTHR10695">
    <property type="entry name" value="DEPHOSPHO-COA KINASE-RELATED"/>
    <property type="match status" value="1"/>
</dbReference>
<name>A0ABT9Y636_9FIRM</name>
<comment type="catalytic activity">
    <reaction evidence="3">
        <text>3'-dephospho-CoA + ATP = ADP + CoA + H(+)</text>
        <dbReference type="Rhea" id="RHEA:18245"/>
        <dbReference type="ChEBI" id="CHEBI:15378"/>
        <dbReference type="ChEBI" id="CHEBI:30616"/>
        <dbReference type="ChEBI" id="CHEBI:57287"/>
        <dbReference type="ChEBI" id="CHEBI:57328"/>
        <dbReference type="ChEBI" id="CHEBI:456216"/>
        <dbReference type="EC" id="2.7.1.24"/>
    </reaction>
</comment>
<dbReference type="SUPFAM" id="SSF52540">
    <property type="entry name" value="P-loop containing nucleoside triphosphate hydrolases"/>
    <property type="match status" value="1"/>
</dbReference>
<organism evidence="5 6">
    <name type="scientific">Pectinatus haikarae</name>
    <dbReference type="NCBI Taxonomy" id="349096"/>
    <lineage>
        <taxon>Bacteria</taxon>
        <taxon>Bacillati</taxon>
        <taxon>Bacillota</taxon>
        <taxon>Negativicutes</taxon>
        <taxon>Selenomonadales</taxon>
        <taxon>Selenomonadaceae</taxon>
        <taxon>Pectinatus</taxon>
    </lineage>
</organism>
<proteinExistence type="inferred from homology"/>
<dbReference type="PROSITE" id="PS51219">
    <property type="entry name" value="DPCK"/>
    <property type="match status" value="1"/>
</dbReference>
<dbReference type="HAMAP" id="MF_00376">
    <property type="entry name" value="Dephospho_CoA_kinase"/>
    <property type="match status" value="1"/>
</dbReference>
<keyword evidence="3 5" id="KW-0418">Kinase</keyword>
<dbReference type="EC" id="2.7.1.24" evidence="3 4"/>
<dbReference type="RefSeq" id="WP_196604133.1">
    <property type="nucleotide sequence ID" value="NZ_CP116940.1"/>
</dbReference>
<keyword evidence="6" id="KW-1185">Reference proteome</keyword>
<dbReference type="Gene3D" id="3.40.50.300">
    <property type="entry name" value="P-loop containing nucleotide triphosphate hydrolases"/>
    <property type="match status" value="1"/>
</dbReference>
<keyword evidence="3 5" id="KW-0808">Transferase</keyword>
<evidence type="ECO:0000256" key="4">
    <source>
        <dbReference type="NCBIfam" id="TIGR00152"/>
    </source>
</evidence>
<dbReference type="CDD" id="cd02022">
    <property type="entry name" value="DPCK"/>
    <property type="match status" value="1"/>
</dbReference>
<keyword evidence="3" id="KW-0963">Cytoplasm</keyword>
<dbReference type="InterPro" id="IPR027417">
    <property type="entry name" value="P-loop_NTPase"/>
</dbReference>
<protein>
    <recommendedName>
        <fullName evidence="3 4">Dephospho-CoA kinase</fullName>
        <ecNumber evidence="3 4">2.7.1.24</ecNumber>
    </recommendedName>
    <alternativeName>
        <fullName evidence="3">Dephosphocoenzyme A kinase</fullName>
    </alternativeName>
</protein>
<evidence type="ECO:0000256" key="3">
    <source>
        <dbReference type="HAMAP-Rule" id="MF_00376"/>
    </source>
</evidence>
<dbReference type="Proteomes" id="UP001239167">
    <property type="component" value="Unassembled WGS sequence"/>
</dbReference>
<dbReference type="Pfam" id="PF01121">
    <property type="entry name" value="CoaE"/>
    <property type="match status" value="1"/>
</dbReference>
<evidence type="ECO:0000313" key="5">
    <source>
        <dbReference type="EMBL" id="MDQ0203301.1"/>
    </source>
</evidence>
<dbReference type="GO" id="GO:0004140">
    <property type="term" value="F:dephospho-CoA kinase activity"/>
    <property type="evidence" value="ECO:0007669"/>
    <property type="project" value="UniProtKB-EC"/>
</dbReference>
<dbReference type="PANTHER" id="PTHR10695:SF46">
    <property type="entry name" value="BIFUNCTIONAL COENZYME A SYNTHASE-RELATED"/>
    <property type="match status" value="1"/>
</dbReference>
<evidence type="ECO:0000313" key="6">
    <source>
        <dbReference type="Proteomes" id="UP001239167"/>
    </source>
</evidence>
<keyword evidence="1 3" id="KW-0547">Nucleotide-binding</keyword>
<comment type="caution">
    <text evidence="5">The sequence shown here is derived from an EMBL/GenBank/DDBJ whole genome shotgun (WGS) entry which is preliminary data.</text>
</comment>
<reference evidence="5 6" key="1">
    <citation type="submission" date="2023-07" db="EMBL/GenBank/DDBJ databases">
        <title>Genomic Encyclopedia of Type Strains, Phase IV (KMG-IV): sequencing the most valuable type-strain genomes for metagenomic binning, comparative biology and taxonomic classification.</title>
        <authorList>
            <person name="Goeker M."/>
        </authorList>
    </citation>
    <scope>NUCLEOTIDE SEQUENCE [LARGE SCALE GENOMIC DNA]</scope>
    <source>
        <strain evidence="5 6">DSM 16980</strain>
    </source>
</reference>
<feature type="binding site" evidence="3">
    <location>
        <begin position="11"/>
        <end position="16"/>
    </location>
    <ligand>
        <name>ATP</name>
        <dbReference type="ChEBI" id="CHEBI:30616"/>
    </ligand>
</feature>
<comment type="function">
    <text evidence="3">Catalyzes the phosphorylation of the 3'-hydroxyl group of dephosphocoenzyme A to form coenzyme A.</text>
</comment>
<keyword evidence="3" id="KW-0173">Coenzyme A biosynthesis</keyword>
<dbReference type="InterPro" id="IPR001977">
    <property type="entry name" value="Depp_CoAkinase"/>
</dbReference>
<keyword evidence="2 3" id="KW-0067">ATP-binding</keyword>
<comment type="similarity">
    <text evidence="3">Belongs to the CoaE family.</text>
</comment>
<dbReference type="EMBL" id="JAUSUE010000005">
    <property type="protein sequence ID" value="MDQ0203301.1"/>
    <property type="molecule type" value="Genomic_DNA"/>
</dbReference>